<dbReference type="InterPro" id="IPR043377">
    <property type="entry name" value="GSTT1/2/3"/>
</dbReference>
<evidence type="ECO:0000256" key="2">
    <source>
        <dbReference type="ARBA" id="ARBA00022575"/>
    </source>
</evidence>
<dbReference type="PROSITE" id="PS50405">
    <property type="entry name" value="GST_CTER"/>
    <property type="match status" value="1"/>
</dbReference>
<keyword evidence="3" id="KW-0808">Transferase</keyword>
<dbReference type="FunFam" id="3.40.30.10:FF:000176">
    <property type="entry name" value="Glutathione S-transferase theta-1"/>
    <property type="match status" value="1"/>
</dbReference>
<dbReference type="SUPFAM" id="SSF47616">
    <property type="entry name" value="GST C-terminal domain-like"/>
    <property type="match status" value="1"/>
</dbReference>
<dbReference type="InterPro" id="IPR040079">
    <property type="entry name" value="Glutathione_S-Trfase"/>
</dbReference>
<comment type="similarity">
    <text evidence="1">Belongs to the GST superfamily. Theta family.</text>
</comment>
<protein>
    <submittedName>
        <fullName evidence="6">Uncharacterized protein</fullName>
    </submittedName>
</protein>
<dbReference type="SFLD" id="SFLDS00019">
    <property type="entry name" value="Glutathione_Transferase_(cytos"/>
    <property type="match status" value="1"/>
</dbReference>
<dbReference type="InterPro" id="IPR036282">
    <property type="entry name" value="Glutathione-S-Trfase_C_sf"/>
</dbReference>
<dbReference type="SFLD" id="SFLDG00358">
    <property type="entry name" value="Main_(cytGST)"/>
    <property type="match status" value="1"/>
</dbReference>
<keyword evidence="7" id="KW-1185">Reference proteome</keyword>
<dbReference type="GO" id="GO:0009407">
    <property type="term" value="P:toxin catabolic process"/>
    <property type="evidence" value="ECO:0007669"/>
    <property type="project" value="UniProtKB-ARBA"/>
</dbReference>
<dbReference type="InterPro" id="IPR040075">
    <property type="entry name" value="GST_N_Theta"/>
</dbReference>
<gene>
    <name evidence="6" type="ORF">A4U43_C04F9510</name>
</gene>
<evidence type="ECO:0000259" key="5">
    <source>
        <dbReference type="PROSITE" id="PS50405"/>
    </source>
</evidence>
<dbReference type="InterPro" id="IPR010987">
    <property type="entry name" value="Glutathione-S-Trfase_C-like"/>
</dbReference>
<name>A0A5P1F009_ASPOF</name>
<feature type="domain" description="GST N-terminal" evidence="4">
    <location>
        <begin position="1"/>
        <end position="82"/>
    </location>
</feature>
<dbReference type="PROSITE" id="PS50404">
    <property type="entry name" value="GST_NTER"/>
    <property type="match status" value="1"/>
</dbReference>
<accession>A0A5P1F009</accession>
<dbReference type="EMBL" id="CM007384">
    <property type="protein sequence ID" value="ONK71522.1"/>
    <property type="molecule type" value="Genomic_DNA"/>
</dbReference>
<evidence type="ECO:0000256" key="1">
    <source>
        <dbReference type="ARBA" id="ARBA00009899"/>
    </source>
</evidence>
<proteinExistence type="inferred from homology"/>
<evidence type="ECO:0000313" key="7">
    <source>
        <dbReference type="Proteomes" id="UP000243459"/>
    </source>
</evidence>
<dbReference type="Proteomes" id="UP000243459">
    <property type="component" value="Chromosome 4"/>
</dbReference>
<evidence type="ECO:0000256" key="3">
    <source>
        <dbReference type="ARBA" id="ARBA00022679"/>
    </source>
</evidence>
<dbReference type="SUPFAM" id="SSF52833">
    <property type="entry name" value="Thioredoxin-like"/>
    <property type="match status" value="1"/>
</dbReference>
<dbReference type="InterPro" id="IPR004045">
    <property type="entry name" value="Glutathione_S-Trfase_N"/>
</dbReference>
<dbReference type="FunFam" id="1.20.1050.10:FF:000039">
    <property type="entry name" value="Glutathione S-transferase theta-1"/>
    <property type="match status" value="1"/>
</dbReference>
<dbReference type="Gene3D" id="1.20.1050.10">
    <property type="match status" value="1"/>
</dbReference>
<evidence type="ECO:0000313" key="6">
    <source>
        <dbReference type="EMBL" id="ONK71522.1"/>
    </source>
</evidence>
<feature type="domain" description="GST C-terminal" evidence="5">
    <location>
        <begin position="89"/>
        <end position="226"/>
    </location>
</feature>
<dbReference type="Gene3D" id="3.40.30.10">
    <property type="entry name" value="Glutaredoxin"/>
    <property type="match status" value="1"/>
</dbReference>
<dbReference type="AlphaFoldDB" id="A0A5P1F009"/>
<dbReference type="InterPro" id="IPR036249">
    <property type="entry name" value="Thioredoxin-like_sf"/>
</dbReference>
<organism evidence="6 7">
    <name type="scientific">Asparagus officinalis</name>
    <name type="common">Garden asparagus</name>
    <dbReference type="NCBI Taxonomy" id="4686"/>
    <lineage>
        <taxon>Eukaryota</taxon>
        <taxon>Viridiplantae</taxon>
        <taxon>Streptophyta</taxon>
        <taxon>Embryophyta</taxon>
        <taxon>Tracheophyta</taxon>
        <taxon>Spermatophyta</taxon>
        <taxon>Magnoliopsida</taxon>
        <taxon>Liliopsida</taxon>
        <taxon>Asparagales</taxon>
        <taxon>Asparagaceae</taxon>
        <taxon>Asparagoideae</taxon>
        <taxon>Asparagus</taxon>
    </lineage>
</organism>
<dbReference type="OMA" id="CQYRVDE"/>
<reference evidence="7" key="1">
    <citation type="journal article" date="2017" name="Nat. Commun.">
        <title>The asparagus genome sheds light on the origin and evolution of a young Y chromosome.</title>
        <authorList>
            <person name="Harkess A."/>
            <person name="Zhou J."/>
            <person name="Xu C."/>
            <person name="Bowers J.E."/>
            <person name="Van der Hulst R."/>
            <person name="Ayyampalayam S."/>
            <person name="Mercati F."/>
            <person name="Riccardi P."/>
            <person name="McKain M.R."/>
            <person name="Kakrana A."/>
            <person name="Tang H."/>
            <person name="Ray J."/>
            <person name="Groenendijk J."/>
            <person name="Arikit S."/>
            <person name="Mathioni S.M."/>
            <person name="Nakano M."/>
            <person name="Shan H."/>
            <person name="Telgmann-Rauber A."/>
            <person name="Kanno A."/>
            <person name="Yue Z."/>
            <person name="Chen H."/>
            <person name="Li W."/>
            <person name="Chen Y."/>
            <person name="Xu X."/>
            <person name="Zhang Y."/>
            <person name="Luo S."/>
            <person name="Chen H."/>
            <person name="Gao J."/>
            <person name="Mao Z."/>
            <person name="Pires J.C."/>
            <person name="Luo M."/>
            <person name="Kudrna D."/>
            <person name="Wing R.A."/>
            <person name="Meyers B.C."/>
            <person name="Yi K."/>
            <person name="Kong H."/>
            <person name="Lavrijsen P."/>
            <person name="Sunseri F."/>
            <person name="Falavigna A."/>
            <person name="Ye Y."/>
            <person name="Leebens-Mack J.H."/>
            <person name="Chen G."/>
        </authorList>
    </citation>
    <scope>NUCLEOTIDE SEQUENCE [LARGE SCALE GENOMIC DNA]</scope>
    <source>
        <strain evidence="7">cv. DH0086</strain>
    </source>
</reference>
<dbReference type="PANTHER" id="PTHR44750:SF1">
    <property type="entry name" value="GLUTATHIONE S-TRANSFERASE T1-RELATED"/>
    <property type="match status" value="1"/>
</dbReference>
<dbReference type="GO" id="GO:0016740">
    <property type="term" value="F:transferase activity"/>
    <property type="evidence" value="ECO:0007669"/>
    <property type="project" value="UniProtKB-KW"/>
</dbReference>
<keyword evidence="2" id="KW-0216">Detoxification</keyword>
<dbReference type="CDD" id="cd03050">
    <property type="entry name" value="GST_N_Theta"/>
    <property type="match status" value="1"/>
</dbReference>
<dbReference type="Gramene" id="ONK71522">
    <property type="protein sequence ID" value="ONK71522"/>
    <property type="gene ID" value="A4U43_C04F9510"/>
</dbReference>
<sequence>MGLKLYVDRRSQPSRAVLIFCKMNKIDFEEVKIDLAKGQHKSPEFKEINPMEQVPAIIDGRFKLFESHAILSYLACAFPGVSDHWYPADLFSRAKINSVLDWHHSNLRRGAATFVLNSTLAPALGLPLNPQAASESEMLLLSSLSTIESLWLKGNAKFLLGNSQPSIADLSLVCEIMQLEVVDDAHRQRILGPHKKIVQWIENVKNYTNPHFEQVHEALYEVKKTLQSSVSDQCRS</sequence>
<dbReference type="PANTHER" id="PTHR44750">
    <property type="entry name" value="GLUTATHIONE S-TRANSFERASE T1-RELATED"/>
    <property type="match status" value="1"/>
</dbReference>
<dbReference type="Pfam" id="PF02798">
    <property type="entry name" value="GST_N"/>
    <property type="match status" value="1"/>
</dbReference>
<dbReference type="SFLD" id="SFLDG01153">
    <property type="entry name" value="Main.4:_Theta-like"/>
    <property type="match status" value="1"/>
</dbReference>
<evidence type="ECO:0000259" key="4">
    <source>
        <dbReference type="PROSITE" id="PS50404"/>
    </source>
</evidence>